<dbReference type="EMBL" id="CAJVQB010022844">
    <property type="protein sequence ID" value="CAG8800514.1"/>
    <property type="molecule type" value="Genomic_DNA"/>
</dbReference>
<proteinExistence type="predicted"/>
<comment type="caution">
    <text evidence="1">The sequence shown here is derived from an EMBL/GenBank/DDBJ whole genome shotgun (WGS) entry which is preliminary data.</text>
</comment>
<sequence length="120" mass="13962">SLITFVQHLDLCEESGGESILIHEKEYVALFYRIYNALEGCKIEVGYFEILFNSVKREYLSFLDVILNNREFSSFDVVCSWNGLLINAGNSYSSIRSEFLTNTTEKIYKNIMQILVVNYY</sequence>
<evidence type="ECO:0000313" key="2">
    <source>
        <dbReference type="Proteomes" id="UP000789901"/>
    </source>
</evidence>
<reference evidence="1 2" key="1">
    <citation type="submission" date="2021-06" db="EMBL/GenBank/DDBJ databases">
        <authorList>
            <person name="Kallberg Y."/>
            <person name="Tangrot J."/>
            <person name="Rosling A."/>
        </authorList>
    </citation>
    <scope>NUCLEOTIDE SEQUENCE [LARGE SCALE GENOMIC DNA]</scope>
    <source>
        <strain evidence="1 2">120-4 pot B 10/14</strain>
    </source>
</reference>
<protein>
    <submittedName>
        <fullName evidence="1">40648_t:CDS:1</fullName>
    </submittedName>
</protein>
<accession>A0ABN7VUX8</accession>
<evidence type="ECO:0000313" key="1">
    <source>
        <dbReference type="EMBL" id="CAG8800514.1"/>
    </source>
</evidence>
<keyword evidence="2" id="KW-1185">Reference proteome</keyword>
<organism evidence="1 2">
    <name type="scientific">Gigaspora margarita</name>
    <dbReference type="NCBI Taxonomy" id="4874"/>
    <lineage>
        <taxon>Eukaryota</taxon>
        <taxon>Fungi</taxon>
        <taxon>Fungi incertae sedis</taxon>
        <taxon>Mucoromycota</taxon>
        <taxon>Glomeromycotina</taxon>
        <taxon>Glomeromycetes</taxon>
        <taxon>Diversisporales</taxon>
        <taxon>Gigasporaceae</taxon>
        <taxon>Gigaspora</taxon>
    </lineage>
</organism>
<name>A0ABN7VUX8_GIGMA</name>
<dbReference type="Proteomes" id="UP000789901">
    <property type="component" value="Unassembled WGS sequence"/>
</dbReference>
<feature type="non-terminal residue" evidence="1">
    <location>
        <position position="1"/>
    </location>
</feature>
<gene>
    <name evidence="1" type="ORF">GMARGA_LOCUS22986</name>
</gene>